<evidence type="ECO:0000256" key="1">
    <source>
        <dbReference type="ARBA" id="ARBA00004123"/>
    </source>
</evidence>
<accession>A0A7N4V802</accession>
<dbReference type="PANTHER" id="PTHR10880">
    <property type="entry name" value="MORTALITY FACTOR 4-LIKE PROTEIN"/>
    <property type="match status" value="1"/>
</dbReference>
<evidence type="ECO:0000313" key="8">
    <source>
        <dbReference type="Ensembl" id="ENSSHAP00000046110.1"/>
    </source>
</evidence>
<reference evidence="8" key="2">
    <citation type="submission" date="2025-08" db="UniProtKB">
        <authorList>
            <consortium name="Ensembl"/>
        </authorList>
    </citation>
    <scope>IDENTIFICATION</scope>
</reference>
<dbReference type="GO" id="GO:0005634">
    <property type="term" value="C:nucleus"/>
    <property type="evidence" value="ECO:0007669"/>
    <property type="project" value="UniProtKB-SubCell"/>
</dbReference>
<reference evidence="8" key="3">
    <citation type="submission" date="2025-09" db="UniProtKB">
        <authorList>
            <consortium name="Ensembl"/>
        </authorList>
    </citation>
    <scope>IDENTIFICATION</scope>
</reference>
<name>A0A7N4V802_SARHA</name>
<dbReference type="AlphaFoldDB" id="A0A7N4V802"/>
<evidence type="ECO:0000259" key="7">
    <source>
        <dbReference type="Pfam" id="PF05712"/>
    </source>
</evidence>
<dbReference type="Ensembl" id="ENSSHAT00000044003.1">
    <property type="protein sequence ID" value="ENSSHAP00000046110.1"/>
    <property type="gene ID" value="ENSSHAG00000024012.1"/>
</dbReference>
<sequence length="408" mass="44801">MASPQQVCGRTSHPSCPDWRSGQVPATQLSGGRGTGRGSVLGDQKTSYQFEGRLGGNGPIFQDGEDVLIFQGPRMRKAQCVWVAVEDQQVKYLVRYPPQSDTSPASGGFAACSGASFWRPSLARARLIPSGQAMPPGTPTGSSYGRSIILGRGALGSRDLDPLPVVPQVFSEQPLYPISPRGWDYAWIPEGRVLRYSAAYLQRDQSAYVCLQIAAEKQQQPEHPVSLIRGSYYCCPGESSTAGGSRMQSLWGMDKALPLGRRSRLQTDVDAIGGLGKKPTDKREVQIHLPIALEDLFLQDWSLVTLTEKLFKVPARKTVDNILTTYATFQPNIWSTNKKYAIGGLVAVIKEYFDLLLGTQLLYDFERSQYADILAHFPNLQMSQIYGSAHLLRLFPKLGSVLACSPLN</sequence>
<dbReference type="InterPro" id="IPR016197">
    <property type="entry name" value="Chromo-like_dom_sf"/>
</dbReference>
<evidence type="ECO:0000313" key="9">
    <source>
        <dbReference type="Proteomes" id="UP000007648"/>
    </source>
</evidence>
<dbReference type="Gene3D" id="1.10.274.30">
    <property type="entry name" value="MRG domain"/>
    <property type="match status" value="1"/>
</dbReference>
<keyword evidence="9" id="KW-1185">Reference proteome</keyword>
<feature type="domain" description="MRG" evidence="7">
    <location>
        <begin position="281"/>
        <end position="407"/>
    </location>
</feature>
<evidence type="ECO:0000256" key="3">
    <source>
        <dbReference type="ARBA" id="ARBA00023015"/>
    </source>
</evidence>
<proteinExistence type="predicted"/>
<reference evidence="8 9" key="1">
    <citation type="journal article" date="2011" name="Proc. Natl. Acad. Sci. U.S.A.">
        <title>Genetic diversity and population structure of the endangered marsupial Sarcophilus harrisii (Tasmanian devil).</title>
        <authorList>
            <person name="Miller W."/>
            <person name="Hayes V.M."/>
            <person name="Ratan A."/>
            <person name="Petersen D.C."/>
            <person name="Wittekindt N.E."/>
            <person name="Miller J."/>
            <person name="Walenz B."/>
            <person name="Knight J."/>
            <person name="Qi J."/>
            <person name="Zhao F."/>
            <person name="Wang Q."/>
            <person name="Bedoya-Reina O.C."/>
            <person name="Katiyar N."/>
            <person name="Tomsho L.P."/>
            <person name="Kasson L.M."/>
            <person name="Hardie R.A."/>
            <person name="Woodbridge P."/>
            <person name="Tindall E.A."/>
            <person name="Bertelsen M.F."/>
            <person name="Dixon D."/>
            <person name="Pyecroft S."/>
            <person name="Helgen K.M."/>
            <person name="Lesk A.M."/>
            <person name="Pringle T.H."/>
            <person name="Patterson N."/>
            <person name="Zhang Y."/>
            <person name="Kreiss A."/>
            <person name="Woods G.M."/>
            <person name="Jones M.E."/>
            <person name="Schuster S.C."/>
        </authorList>
    </citation>
    <scope>NUCLEOTIDE SEQUENCE [LARGE SCALE GENOMIC DNA]</scope>
</reference>
<evidence type="ECO:0000256" key="6">
    <source>
        <dbReference type="SAM" id="MobiDB-lite"/>
    </source>
</evidence>
<protein>
    <recommendedName>
        <fullName evidence="7">MRG domain-containing protein</fullName>
    </recommendedName>
</protein>
<dbReference type="GO" id="GO:0006355">
    <property type="term" value="P:regulation of DNA-templated transcription"/>
    <property type="evidence" value="ECO:0007669"/>
    <property type="project" value="InterPro"/>
</dbReference>
<dbReference type="InParanoid" id="A0A7N4V802"/>
<keyword evidence="5" id="KW-0539">Nucleus</keyword>
<keyword evidence="3" id="KW-0805">Transcription regulation</keyword>
<evidence type="ECO:0000256" key="4">
    <source>
        <dbReference type="ARBA" id="ARBA00023163"/>
    </source>
</evidence>
<dbReference type="Gene3D" id="2.30.30.140">
    <property type="match status" value="1"/>
</dbReference>
<dbReference type="SUPFAM" id="SSF54160">
    <property type="entry name" value="Chromo domain-like"/>
    <property type="match status" value="1"/>
</dbReference>
<dbReference type="GO" id="GO:0035267">
    <property type="term" value="C:NuA4 histone acetyltransferase complex"/>
    <property type="evidence" value="ECO:0007669"/>
    <property type="project" value="TreeGrafter"/>
</dbReference>
<dbReference type="Proteomes" id="UP000007648">
    <property type="component" value="Unassembled WGS sequence"/>
</dbReference>
<keyword evidence="2" id="KW-0156">Chromatin regulator</keyword>
<dbReference type="GeneTree" id="ENSGT00950000182965"/>
<dbReference type="InterPro" id="IPR026541">
    <property type="entry name" value="MRG_dom"/>
</dbReference>
<dbReference type="InterPro" id="IPR038217">
    <property type="entry name" value="MRG_C_sf"/>
</dbReference>
<dbReference type="Pfam" id="PF05712">
    <property type="entry name" value="MRG"/>
    <property type="match status" value="1"/>
</dbReference>
<keyword evidence="4" id="KW-0804">Transcription</keyword>
<dbReference type="InterPro" id="IPR008676">
    <property type="entry name" value="MRG"/>
</dbReference>
<evidence type="ECO:0000256" key="2">
    <source>
        <dbReference type="ARBA" id="ARBA00022853"/>
    </source>
</evidence>
<dbReference type="PROSITE" id="PS51640">
    <property type="entry name" value="MRG"/>
    <property type="match status" value="1"/>
</dbReference>
<evidence type="ECO:0000256" key="5">
    <source>
        <dbReference type="ARBA" id="ARBA00023242"/>
    </source>
</evidence>
<feature type="compositionally biased region" description="Polar residues" evidence="6">
    <location>
        <begin position="1"/>
        <end position="14"/>
    </location>
</feature>
<comment type="subcellular location">
    <subcellularLocation>
        <location evidence="1">Nucleus</location>
    </subcellularLocation>
</comment>
<dbReference type="PANTHER" id="PTHR10880:SF48">
    <property type="entry name" value="MORTALITY FACTOR 4 LIKE 2"/>
    <property type="match status" value="1"/>
</dbReference>
<feature type="region of interest" description="Disordered" evidence="6">
    <location>
        <begin position="1"/>
        <end position="43"/>
    </location>
</feature>
<dbReference type="GO" id="GO:0006325">
    <property type="term" value="P:chromatin organization"/>
    <property type="evidence" value="ECO:0007669"/>
    <property type="project" value="UniProtKB-KW"/>
</dbReference>
<organism evidence="8 9">
    <name type="scientific">Sarcophilus harrisii</name>
    <name type="common">Tasmanian devil</name>
    <name type="synonym">Sarcophilus laniarius</name>
    <dbReference type="NCBI Taxonomy" id="9305"/>
    <lineage>
        <taxon>Eukaryota</taxon>
        <taxon>Metazoa</taxon>
        <taxon>Chordata</taxon>
        <taxon>Craniata</taxon>
        <taxon>Vertebrata</taxon>
        <taxon>Euteleostomi</taxon>
        <taxon>Mammalia</taxon>
        <taxon>Metatheria</taxon>
        <taxon>Dasyuromorphia</taxon>
        <taxon>Dasyuridae</taxon>
        <taxon>Sarcophilus</taxon>
    </lineage>
</organism>